<dbReference type="EC" id="2.7.2.4" evidence="14"/>
<keyword evidence="18" id="KW-1185">Reference proteome</keyword>
<comment type="pathway">
    <text evidence="3 15">Amino-acid biosynthesis; L-methionine biosynthesis via de novo pathway; L-homoserine from L-aspartate: step 1/3.</text>
</comment>
<dbReference type="UniPathway" id="UPA00034">
    <property type="reaction ID" value="UER00015"/>
</dbReference>
<evidence type="ECO:0000256" key="4">
    <source>
        <dbReference type="ARBA" id="ARBA00005139"/>
    </source>
</evidence>
<comment type="function">
    <text evidence="1">Catalyzes the phosphorylation of the beta-carboxyl group of aspartic acid with ATP to yield 4-phospho-L-aspartate, which is involved in the branched biosynthetic pathway leading to the biosynthesis of amino acids threonine, isoleucine and methionine.</text>
</comment>
<comment type="catalytic activity">
    <reaction evidence="13 14">
        <text>L-aspartate + ATP = 4-phospho-L-aspartate + ADP</text>
        <dbReference type="Rhea" id="RHEA:23776"/>
        <dbReference type="ChEBI" id="CHEBI:29991"/>
        <dbReference type="ChEBI" id="CHEBI:30616"/>
        <dbReference type="ChEBI" id="CHEBI:57535"/>
        <dbReference type="ChEBI" id="CHEBI:456216"/>
        <dbReference type="EC" id="2.7.2.4"/>
    </reaction>
</comment>
<dbReference type="GO" id="GO:0019877">
    <property type="term" value="P:diaminopimelate biosynthetic process"/>
    <property type="evidence" value="ECO:0007669"/>
    <property type="project" value="UniProtKB-KW"/>
</dbReference>
<evidence type="ECO:0000256" key="14">
    <source>
        <dbReference type="RuleBase" id="RU003448"/>
    </source>
</evidence>
<comment type="pathway">
    <text evidence="2 15">Amino-acid biosynthesis; L-lysine biosynthesis via DAP pathway; (S)-tetrahydrodipicolinate from L-aspartate: step 1/4.</text>
</comment>
<dbReference type="GO" id="GO:0005524">
    <property type="term" value="F:ATP binding"/>
    <property type="evidence" value="ECO:0007669"/>
    <property type="project" value="UniProtKB-KW"/>
</dbReference>
<sequence>MAIIVQKFGGTSVKSPESRKAALKHIIRAKEEGFDVVVVVSAMGRKGDPYATDTLIQLLESQGGPVCPKKKDLIMACGEIISSAVMAAYIESAGIPAEAMTGFQAGILTTGEFGNADIINVNPEPILEKLKEGRVVVVAGFQGQTEKGEITTLGRGGSDTTAVVLGGYLKADVVDIYTDVPGVAVTDPRIIPEAPFLSRISFKEMLTMAESGAKVIHPRAVKAAMNFNMPFRIKSTFDDGDGTLVGQMGNEFPISGISLQKNIFEGLSGVSVVYNESDAAVNSRAISRKIESLLAGGNIPIRERKTLSNCFYAAIPQEYAELAVRAIFDGFFPEEAKEVG</sequence>
<keyword evidence="11" id="KW-0220">Diaminopimelate biosynthesis</keyword>
<evidence type="ECO:0000259" key="16">
    <source>
        <dbReference type="Pfam" id="PF00696"/>
    </source>
</evidence>
<dbReference type="NCBIfam" id="TIGR00657">
    <property type="entry name" value="asp_kinases"/>
    <property type="match status" value="1"/>
</dbReference>
<keyword evidence="10" id="KW-0067">ATP-binding</keyword>
<dbReference type="Pfam" id="PF00696">
    <property type="entry name" value="AA_kinase"/>
    <property type="match status" value="1"/>
</dbReference>
<keyword evidence="8" id="KW-0547">Nucleotide-binding</keyword>
<dbReference type="InterPro" id="IPR036393">
    <property type="entry name" value="AceGlu_kinase-like_sf"/>
</dbReference>
<dbReference type="GO" id="GO:0009088">
    <property type="term" value="P:threonine biosynthetic process"/>
    <property type="evidence" value="ECO:0007669"/>
    <property type="project" value="UniProtKB-UniPathway"/>
</dbReference>
<evidence type="ECO:0000256" key="10">
    <source>
        <dbReference type="ARBA" id="ARBA00022840"/>
    </source>
</evidence>
<evidence type="ECO:0000313" key="18">
    <source>
        <dbReference type="Proteomes" id="UP000280960"/>
    </source>
</evidence>
<feature type="domain" description="Aspartate/glutamate/uridylate kinase" evidence="16">
    <location>
        <begin position="3"/>
        <end position="235"/>
    </location>
</feature>
<accession>A0A3G2R709</accession>
<dbReference type="KEGG" id="bacg:D2962_12155"/>
<dbReference type="EMBL" id="CP033169">
    <property type="protein sequence ID" value="AYO31250.1"/>
    <property type="molecule type" value="Genomic_DNA"/>
</dbReference>
<organism evidence="17 18">
    <name type="scientific">Biomaibacter acetigenes</name>
    <dbReference type="NCBI Taxonomy" id="2316383"/>
    <lineage>
        <taxon>Bacteria</taxon>
        <taxon>Bacillati</taxon>
        <taxon>Bacillota</taxon>
        <taxon>Clostridia</taxon>
        <taxon>Thermosediminibacterales</taxon>
        <taxon>Tepidanaerobacteraceae</taxon>
        <taxon>Biomaibacter</taxon>
    </lineage>
</organism>
<dbReference type="GO" id="GO:0004072">
    <property type="term" value="F:aspartate kinase activity"/>
    <property type="evidence" value="ECO:0007669"/>
    <property type="project" value="UniProtKB-EC"/>
</dbReference>
<dbReference type="InterPro" id="IPR018042">
    <property type="entry name" value="Aspartate_kinase_CS"/>
</dbReference>
<dbReference type="RefSeq" id="WP_122015117.1">
    <property type="nucleotide sequence ID" value="NZ_CP033169.1"/>
</dbReference>
<evidence type="ECO:0000256" key="8">
    <source>
        <dbReference type="ARBA" id="ARBA00022741"/>
    </source>
</evidence>
<evidence type="ECO:0000313" key="17">
    <source>
        <dbReference type="EMBL" id="AYO31250.1"/>
    </source>
</evidence>
<evidence type="ECO:0000256" key="6">
    <source>
        <dbReference type="ARBA" id="ARBA00022605"/>
    </source>
</evidence>
<dbReference type="InterPro" id="IPR001341">
    <property type="entry name" value="Asp_kinase"/>
</dbReference>
<evidence type="ECO:0000256" key="1">
    <source>
        <dbReference type="ARBA" id="ARBA00003121"/>
    </source>
</evidence>
<comment type="pathway">
    <text evidence="4 15">Amino-acid biosynthesis; L-threonine biosynthesis; L-threonine from L-aspartate: step 1/5.</text>
</comment>
<dbReference type="AlphaFoldDB" id="A0A3G2R709"/>
<dbReference type="PANTHER" id="PTHR21499">
    <property type="entry name" value="ASPARTATE KINASE"/>
    <property type="match status" value="1"/>
</dbReference>
<keyword evidence="7 14" id="KW-0808">Transferase</keyword>
<evidence type="ECO:0000256" key="7">
    <source>
        <dbReference type="ARBA" id="ARBA00022679"/>
    </source>
</evidence>
<evidence type="ECO:0000256" key="2">
    <source>
        <dbReference type="ARBA" id="ARBA00004766"/>
    </source>
</evidence>
<keyword evidence="12" id="KW-0457">Lysine biosynthesis</keyword>
<evidence type="ECO:0000256" key="9">
    <source>
        <dbReference type="ARBA" id="ARBA00022777"/>
    </source>
</evidence>
<dbReference type="GO" id="GO:0009089">
    <property type="term" value="P:lysine biosynthetic process via diaminopimelate"/>
    <property type="evidence" value="ECO:0007669"/>
    <property type="project" value="UniProtKB-UniPathway"/>
</dbReference>
<name>A0A3G2R709_9FIRM</name>
<dbReference type="PANTHER" id="PTHR21499:SF3">
    <property type="entry name" value="ASPARTOKINASE"/>
    <property type="match status" value="1"/>
</dbReference>
<dbReference type="SUPFAM" id="SSF53633">
    <property type="entry name" value="Carbamate kinase-like"/>
    <property type="match status" value="1"/>
</dbReference>
<dbReference type="UniPathway" id="UPA00051">
    <property type="reaction ID" value="UER00462"/>
</dbReference>
<keyword evidence="9 14" id="KW-0418">Kinase</keyword>
<protein>
    <recommendedName>
        <fullName evidence="14">Aspartokinase</fullName>
        <ecNumber evidence="14">2.7.2.4</ecNumber>
    </recommendedName>
</protein>
<dbReference type="Gene3D" id="3.40.1160.10">
    <property type="entry name" value="Acetylglutamate kinase-like"/>
    <property type="match status" value="1"/>
</dbReference>
<evidence type="ECO:0000256" key="5">
    <source>
        <dbReference type="ARBA" id="ARBA00010122"/>
    </source>
</evidence>
<dbReference type="UniPathway" id="UPA00050">
    <property type="reaction ID" value="UER00461"/>
</dbReference>
<dbReference type="Proteomes" id="UP000280960">
    <property type="component" value="Chromosome"/>
</dbReference>
<evidence type="ECO:0000256" key="11">
    <source>
        <dbReference type="ARBA" id="ARBA00022915"/>
    </source>
</evidence>
<comment type="similarity">
    <text evidence="5 14">Belongs to the aspartokinase family.</text>
</comment>
<keyword evidence="6 15" id="KW-0028">Amino-acid biosynthesis</keyword>
<reference evidence="17 18" key="1">
    <citation type="submission" date="2018-10" db="EMBL/GenBank/DDBJ databases">
        <authorList>
            <person name="Zhang X."/>
        </authorList>
    </citation>
    <scope>NUCLEOTIDE SEQUENCE [LARGE SCALE GENOMIC DNA]</scope>
    <source>
        <strain evidence="17 18">SK-G1</strain>
    </source>
</reference>
<dbReference type="PROSITE" id="PS00324">
    <property type="entry name" value="ASPARTOKINASE"/>
    <property type="match status" value="1"/>
</dbReference>
<dbReference type="GO" id="GO:0009090">
    <property type="term" value="P:homoserine biosynthetic process"/>
    <property type="evidence" value="ECO:0007669"/>
    <property type="project" value="TreeGrafter"/>
</dbReference>
<dbReference type="GO" id="GO:0005829">
    <property type="term" value="C:cytosol"/>
    <property type="evidence" value="ECO:0007669"/>
    <property type="project" value="TreeGrafter"/>
</dbReference>
<proteinExistence type="inferred from homology"/>
<evidence type="ECO:0000256" key="3">
    <source>
        <dbReference type="ARBA" id="ARBA00004986"/>
    </source>
</evidence>
<evidence type="ECO:0000256" key="13">
    <source>
        <dbReference type="ARBA" id="ARBA00047872"/>
    </source>
</evidence>
<evidence type="ECO:0000256" key="15">
    <source>
        <dbReference type="RuleBase" id="RU004249"/>
    </source>
</evidence>
<gene>
    <name evidence="17" type="ORF">D2962_12155</name>
</gene>
<dbReference type="InterPro" id="IPR001048">
    <property type="entry name" value="Asp/Glu/Uridylate_kinase"/>
</dbReference>
<evidence type="ECO:0000256" key="12">
    <source>
        <dbReference type="ARBA" id="ARBA00023154"/>
    </source>
</evidence>